<dbReference type="Proteomes" id="UP000250235">
    <property type="component" value="Unassembled WGS sequence"/>
</dbReference>
<dbReference type="AlphaFoldDB" id="A0A2Z7A4W6"/>
<keyword evidence="2" id="KW-1185">Reference proteome</keyword>
<sequence length="308" mass="33967">MFLVDWAVKMRIRPPEFKTSICDAKYHISLALSVIPRRSWGDVARRFTMIRWAVHSRLPSSKHTPPPPPPPRVGGILSGRFDEENPFVQNSSVLLVQANEGVSVLVMDRIGDIYHSLPRRADVIVTTVGARHKCQQDRLKRTKIFGESHGAAAHGGAPPRAMRASDRAPDVRRSAEAATSFAQGLRGDAPLITRHWSHDAGRSLACRLCARRAEAMRCSAARNATPRNFLHCWMHDAAGPLLRIIVRCCAAPTPPAARRLCDAGSLMCARPCARMRSCCSRDLVGGGRRPAAAPASLRRYRDGWSDSF</sequence>
<protein>
    <submittedName>
        <fullName evidence="1">Uncharacterized protein</fullName>
    </submittedName>
</protein>
<organism evidence="1 2">
    <name type="scientific">Dorcoceras hygrometricum</name>
    <dbReference type="NCBI Taxonomy" id="472368"/>
    <lineage>
        <taxon>Eukaryota</taxon>
        <taxon>Viridiplantae</taxon>
        <taxon>Streptophyta</taxon>
        <taxon>Embryophyta</taxon>
        <taxon>Tracheophyta</taxon>
        <taxon>Spermatophyta</taxon>
        <taxon>Magnoliopsida</taxon>
        <taxon>eudicotyledons</taxon>
        <taxon>Gunneridae</taxon>
        <taxon>Pentapetalae</taxon>
        <taxon>asterids</taxon>
        <taxon>lamiids</taxon>
        <taxon>Lamiales</taxon>
        <taxon>Gesneriaceae</taxon>
        <taxon>Didymocarpoideae</taxon>
        <taxon>Trichosporeae</taxon>
        <taxon>Loxocarpinae</taxon>
        <taxon>Dorcoceras</taxon>
    </lineage>
</organism>
<evidence type="ECO:0000313" key="2">
    <source>
        <dbReference type="Proteomes" id="UP000250235"/>
    </source>
</evidence>
<reference evidence="1 2" key="1">
    <citation type="journal article" date="2015" name="Proc. Natl. Acad. Sci. U.S.A.">
        <title>The resurrection genome of Boea hygrometrica: A blueprint for survival of dehydration.</title>
        <authorList>
            <person name="Xiao L."/>
            <person name="Yang G."/>
            <person name="Zhang L."/>
            <person name="Yang X."/>
            <person name="Zhao S."/>
            <person name="Ji Z."/>
            <person name="Zhou Q."/>
            <person name="Hu M."/>
            <person name="Wang Y."/>
            <person name="Chen M."/>
            <person name="Xu Y."/>
            <person name="Jin H."/>
            <person name="Xiao X."/>
            <person name="Hu G."/>
            <person name="Bao F."/>
            <person name="Hu Y."/>
            <person name="Wan P."/>
            <person name="Li L."/>
            <person name="Deng X."/>
            <person name="Kuang T."/>
            <person name="Xiang C."/>
            <person name="Zhu J.K."/>
            <person name="Oliver M.J."/>
            <person name="He Y."/>
        </authorList>
    </citation>
    <scope>NUCLEOTIDE SEQUENCE [LARGE SCALE GENOMIC DNA]</scope>
    <source>
        <strain evidence="2">cv. XS01</strain>
    </source>
</reference>
<name>A0A2Z7A4W6_9LAMI</name>
<proteinExistence type="predicted"/>
<gene>
    <name evidence="1" type="ORF">F511_44839</name>
</gene>
<evidence type="ECO:0000313" key="1">
    <source>
        <dbReference type="EMBL" id="KZV13890.1"/>
    </source>
</evidence>
<accession>A0A2Z7A4W6</accession>
<dbReference type="EMBL" id="KV024400">
    <property type="protein sequence ID" value="KZV13890.1"/>
    <property type="molecule type" value="Genomic_DNA"/>
</dbReference>